<organism evidence="2 3">
    <name type="scientific">Paenibacillus eucommiae</name>
    <dbReference type="NCBI Taxonomy" id="1355755"/>
    <lineage>
        <taxon>Bacteria</taxon>
        <taxon>Bacillati</taxon>
        <taxon>Bacillota</taxon>
        <taxon>Bacilli</taxon>
        <taxon>Bacillales</taxon>
        <taxon>Paenibacillaceae</taxon>
        <taxon>Paenibacillus</taxon>
    </lineage>
</organism>
<reference evidence="2 3" key="1">
    <citation type="submission" date="2021-03" db="EMBL/GenBank/DDBJ databases">
        <title>Genomic Encyclopedia of Type Strains, Phase IV (KMG-IV): sequencing the most valuable type-strain genomes for metagenomic binning, comparative biology and taxonomic classification.</title>
        <authorList>
            <person name="Goeker M."/>
        </authorList>
    </citation>
    <scope>NUCLEOTIDE SEQUENCE [LARGE SCALE GENOMIC DNA]</scope>
    <source>
        <strain evidence="2 3">DSM 26048</strain>
    </source>
</reference>
<proteinExistence type="inferred from homology"/>
<protein>
    <submittedName>
        <fullName evidence="2">Reactive intermediate/imine deaminase</fullName>
    </submittedName>
</protein>
<name>A0ABS4J665_9BACL</name>
<comment type="caution">
    <text evidence="2">The sequence shown here is derived from an EMBL/GenBank/DDBJ whole genome shotgun (WGS) entry which is preliminary data.</text>
</comment>
<dbReference type="InterPro" id="IPR035959">
    <property type="entry name" value="RutC-like_sf"/>
</dbReference>
<dbReference type="RefSeq" id="WP_209977135.1">
    <property type="nucleotide sequence ID" value="NZ_JAGGLB010000033.1"/>
</dbReference>
<dbReference type="Pfam" id="PF01042">
    <property type="entry name" value="Ribonuc_L-PSP"/>
    <property type="match status" value="1"/>
</dbReference>
<comment type="similarity">
    <text evidence="1">Belongs to the RutC family.</text>
</comment>
<dbReference type="InterPro" id="IPR006056">
    <property type="entry name" value="RidA"/>
</dbReference>
<sequence length="155" mass="16654">MLVTEHDMMVSKGTDCGANAAIRAKRAVCTDRALHSGARYSQAIVTGDWVHVAGQVPVDPVTKQPLGGSIYEQSLAVLGYIEAILAEAGCTMDDVVKMNCYLTDLAQFAEMNRAFASYFREPYPARVTVGVQLIGFDVEMDCVARIGCGQGGETK</sequence>
<evidence type="ECO:0000313" key="3">
    <source>
        <dbReference type="Proteomes" id="UP001519287"/>
    </source>
</evidence>
<dbReference type="PANTHER" id="PTHR11803:SF39">
    <property type="entry name" value="2-IMINOBUTANOATE_2-IMINOPROPANOATE DEAMINASE"/>
    <property type="match status" value="1"/>
</dbReference>
<dbReference type="Proteomes" id="UP001519287">
    <property type="component" value="Unassembled WGS sequence"/>
</dbReference>
<dbReference type="EMBL" id="JAGGLB010000033">
    <property type="protein sequence ID" value="MBP1995322.1"/>
    <property type="molecule type" value="Genomic_DNA"/>
</dbReference>
<evidence type="ECO:0000256" key="1">
    <source>
        <dbReference type="ARBA" id="ARBA00010552"/>
    </source>
</evidence>
<dbReference type="NCBIfam" id="TIGR00004">
    <property type="entry name" value="Rid family detoxifying hydrolase"/>
    <property type="match status" value="1"/>
</dbReference>
<dbReference type="InterPro" id="IPR006175">
    <property type="entry name" value="YjgF/YER057c/UK114"/>
</dbReference>
<dbReference type="CDD" id="cd00448">
    <property type="entry name" value="YjgF_YER057c_UK114_family"/>
    <property type="match status" value="1"/>
</dbReference>
<dbReference type="PANTHER" id="PTHR11803">
    <property type="entry name" value="2-IMINOBUTANOATE/2-IMINOPROPANOATE DEAMINASE RIDA"/>
    <property type="match status" value="1"/>
</dbReference>
<dbReference type="SUPFAM" id="SSF55298">
    <property type="entry name" value="YjgF-like"/>
    <property type="match status" value="1"/>
</dbReference>
<dbReference type="Gene3D" id="3.30.1330.40">
    <property type="entry name" value="RutC-like"/>
    <property type="match status" value="1"/>
</dbReference>
<keyword evidence="3" id="KW-1185">Reference proteome</keyword>
<accession>A0ABS4J665</accession>
<evidence type="ECO:0000313" key="2">
    <source>
        <dbReference type="EMBL" id="MBP1995322.1"/>
    </source>
</evidence>
<gene>
    <name evidence="2" type="ORF">J2Z66_006964</name>
</gene>